<accession>A0ABR4GVC7</accession>
<organism evidence="2 3">
    <name type="scientific">Aspergillus granulosus</name>
    <dbReference type="NCBI Taxonomy" id="176169"/>
    <lineage>
        <taxon>Eukaryota</taxon>
        <taxon>Fungi</taxon>
        <taxon>Dikarya</taxon>
        <taxon>Ascomycota</taxon>
        <taxon>Pezizomycotina</taxon>
        <taxon>Eurotiomycetes</taxon>
        <taxon>Eurotiomycetidae</taxon>
        <taxon>Eurotiales</taxon>
        <taxon>Aspergillaceae</taxon>
        <taxon>Aspergillus</taxon>
        <taxon>Aspergillus subgen. Nidulantes</taxon>
    </lineage>
</organism>
<dbReference type="InterPro" id="IPR053137">
    <property type="entry name" value="NLR-like"/>
</dbReference>
<protein>
    <submittedName>
        <fullName evidence="2">Purine and uridine phosphorylase</fullName>
    </submittedName>
</protein>
<feature type="domain" description="Nucleoside phosphorylase" evidence="1">
    <location>
        <begin position="17"/>
        <end position="295"/>
    </location>
</feature>
<evidence type="ECO:0000313" key="2">
    <source>
        <dbReference type="EMBL" id="KAL2803020.1"/>
    </source>
</evidence>
<dbReference type="PANTHER" id="PTHR46082:SF11">
    <property type="entry name" value="AAA+ ATPASE DOMAIN-CONTAINING PROTEIN-RELATED"/>
    <property type="match status" value="1"/>
</dbReference>
<gene>
    <name evidence="2" type="ORF">BJX63DRAFT_89757</name>
</gene>
<name>A0ABR4GVC7_9EURO</name>
<sequence length="326" mass="35850">MASQQAKKRLPPSAYTVAFICPLEVEMSAARYMLDEEHHRLPTADGDTNQYILGEISGHNITIASLPMGYQGAAPVATVASHISRTFPSVILRILVGIGGGVPSQNADIRLGDVVVSVPEGTLGGVVEYDLGKRTPTGFQRKGFLCPPPKEWLAVLPRMRSDHRVQRNNVSGYISAMISRFPELKDYSRPENDVLYRADYHHNSECKTCEKCSMEEAVVRCTRRHPNDPVIHYGLIASGNQVIKDAIQRDEISNMAGGVLCFEMEAAGLMNDFQCIVIRGISDYADSHKNDLWQPYAAAAATGVAKEILSYIDPPSSMLFPPVYKP</sequence>
<dbReference type="InterPro" id="IPR000845">
    <property type="entry name" value="Nucleoside_phosphorylase_d"/>
</dbReference>
<comment type="caution">
    <text evidence="2">The sequence shown here is derived from an EMBL/GenBank/DDBJ whole genome shotgun (WGS) entry which is preliminary data.</text>
</comment>
<evidence type="ECO:0000259" key="1">
    <source>
        <dbReference type="Pfam" id="PF01048"/>
    </source>
</evidence>
<evidence type="ECO:0000313" key="3">
    <source>
        <dbReference type="Proteomes" id="UP001610334"/>
    </source>
</evidence>
<keyword evidence="3" id="KW-1185">Reference proteome</keyword>
<dbReference type="Pfam" id="PF01048">
    <property type="entry name" value="PNP_UDP_1"/>
    <property type="match status" value="1"/>
</dbReference>
<dbReference type="Proteomes" id="UP001610334">
    <property type="component" value="Unassembled WGS sequence"/>
</dbReference>
<dbReference type="PANTHER" id="PTHR46082">
    <property type="entry name" value="ATP/GTP-BINDING PROTEIN-RELATED"/>
    <property type="match status" value="1"/>
</dbReference>
<dbReference type="InterPro" id="IPR035994">
    <property type="entry name" value="Nucleoside_phosphorylase_sf"/>
</dbReference>
<dbReference type="Gene3D" id="3.40.50.1580">
    <property type="entry name" value="Nucleoside phosphorylase domain"/>
    <property type="match status" value="1"/>
</dbReference>
<proteinExistence type="predicted"/>
<dbReference type="SUPFAM" id="SSF53167">
    <property type="entry name" value="Purine and uridine phosphorylases"/>
    <property type="match status" value="1"/>
</dbReference>
<dbReference type="EMBL" id="JBFXLT010000154">
    <property type="protein sequence ID" value="KAL2803020.1"/>
    <property type="molecule type" value="Genomic_DNA"/>
</dbReference>
<reference evidence="2 3" key="1">
    <citation type="submission" date="2024-07" db="EMBL/GenBank/DDBJ databases">
        <title>Section-level genome sequencing and comparative genomics of Aspergillus sections Usti and Cavernicolus.</title>
        <authorList>
            <consortium name="Lawrence Berkeley National Laboratory"/>
            <person name="Nybo J.L."/>
            <person name="Vesth T.C."/>
            <person name="Theobald S."/>
            <person name="Frisvad J.C."/>
            <person name="Larsen T.O."/>
            <person name="Kjaerboelling I."/>
            <person name="Rothschild-Mancinelli K."/>
            <person name="Lyhne E.K."/>
            <person name="Kogle M.E."/>
            <person name="Barry K."/>
            <person name="Clum A."/>
            <person name="Na H."/>
            <person name="Ledsgaard L."/>
            <person name="Lin J."/>
            <person name="Lipzen A."/>
            <person name="Kuo A."/>
            <person name="Riley R."/>
            <person name="Mondo S."/>
            <person name="Labutti K."/>
            <person name="Haridas S."/>
            <person name="Pangalinan J."/>
            <person name="Salamov A.A."/>
            <person name="Simmons B.A."/>
            <person name="Magnuson J.K."/>
            <person name="Chen J."/>
            <person name="Drula E."/>
            <person name="Henrissat B."/>
            <person name="Wiebenga A."/>
            <person name="Lubbers R.J."/>
            <person name="Gomes A.C."/>
            <person name="Makela M.R."/>
            <person name="Stajich J."/>
            <person name="Grigoriev I.V."/>
            <person name="Mortensen U.H."/>
            <person name="De Vries R.P."/>
            <person name="Baker S.E."/>
            <person name="Andersen M.R."/>
        </authorList>
    </citation>
    <scope>NUCLEOTIDE SEQUENCE [LARGE SCALE GENOMIC DNA]</scope>
    <source>
        <strain evidence="2 3">CBS 588.65</strain>
    </source>
</reference>